<dbReference type="PANTHER" id="PTHR10000">
    <property type="entry name" value="PHOSPHOSERINE PHOSPHATASE"/>
    <property type="match status" value="1"/>
</dbReference>
<dbReference type="PROSITE" id="PS01229">
    <property type="entry name" value="COF_2"/>
    <property type="match status" value="1"/>
</dbReference>
<dbReference type="Pfam" id="PF08282">
    <property type="entry name" value="Hydrolase_3"/>
    <property type="match status" value="1"/>
</dbReference>
<sequence>MKNAYKLIAVDMDGTLLQSDKTVHEDTVRDIQAAVDGGIPVVYCTGRAVVELESYFAVLPMMRYAVCYSGALVYDSAERKAIYRAEIAREYIEKIVRTAAEYKAMPHILTENDSIVSSSDIQHMDQFRMGGYQPLFLKVATQVESMEEEAKRYDSVPKINIYFRSEEDRSRAYEKLKALPLTFAFAEKTSLEMTAEHVTKETGLAQLAKRLGVTLGETVGIGDADNDRAVLGSVGFPVAMGNANDEIKAICKYITADNDHNGVGAAIQYLMGEEK</sequence>
<comment type="caution">
    <text evidence="1">The sequence shown here is derived from an EMBL/GenBank/DDBJ whole genome shotgun (WGS) entry which is preliminary data.</text>
</comment>
<dbReference type="InterPro" id="IPR000150">
    <property type="entry name" value="Cof"/>
</dbReference>
<dbReference type="AlphaFoldDB" id="A0A938ZF12"/>
<dbReference type="PANTHER" id="PTHR10000:SF8">
    <property type="entry name" value="HAD SUPERFAMILY HYDROLASE-LIKE, TYPE 3"/>
    <property type="match status" value="1"/>
</dbReference>
<dbReference type="GO" id="GO:0005829">
    <property type="term" value="C:cytosol"/>
    <property type="evidence" value="ECO:0007669"/>
    <property type="project" value="TreeGrafter"/>
</dbReference>
<dbReference type="GO" id="GO:0000287">
    <property type="term" value="F:magnesium ion binding"/>
    <property type="evidence" value="ECO:0007669"/>
    <property type="project" value="TreeGrafter"/>
</dbReference>
<accession>A0A938ZF12</accession>
<dbReference type="InterPro" id="IPR036412">
    <property type="entry name" value="HAD-like_sf"/>
</dbReference>
<dbReference type="NCBIfam" id="TIGR00099">
    <property type="entry name" value="Cof-subfamily"/>
    <property type="match status" value="1"/>
</dbReference>
<dbReference type="NCBIfam" id="TIGR01484">
    <property type="entry name" value="HAD-SF-IIB"/>
    <property type="match status" value="1"/>
</dbReference>
<dbReference type="Gene3D" id="3.30.1240.10">
    <property type="match status" value="1"/>
</dbReference>
<dbReference type="InterPro" id="IPR006379">
    <property type="entry name" value="HAD-SF_hydro_IIB"/>
</dbReference>
<gene>
    <name evidence="1" type="ORF">JTJ23_13335</name>
</gene>
<organism evidence="1 2">
    <name type="scientific">Fusicatenibacter saccharivorans</name>
    <dbReference type="NCBI Taxonomy" id="1150298"/>
    <lineage>
        <taxon>Bacteria</taxon>
        <taxon>Bacillati</taxon>
        <taxon>Bacillota</taxon>
        <taxon>Clostridia</taxon>
        <taxon>Lachnospirales</taxon>
        <taxon>Lachnospiraceae</taxon>
        <taxon>Fusicatenibacter</taxon>
    </lineage>
</organism>
<name>A0A938ZF12_9FIRM</name>
<dbReference type="SUPFAM" id="SSF56784">
    <property type="entry name" value="HAD-like"/>
    <property type="match status" value="1"/>
</dbReference>
<dbReference type="Gene3D" id="3.40.50.1000">
    <property type="entry name" value="HAD superfamily/HAD-like"/>
    <property type="match status" value="1"/>
</dbReference>
<protein>
    <submittedName>
        <fullName evidence="1">Cof-type HAD-IIB family hydrolase</fullName>
    </submittedName>
</protein>
<proteinExistence type="predicted"/>
<evidence type="ECO:0000313" key="2">
    <source>
        <dbReference type="Proteomes" id="UP000737612"/>
    </source>
</evidence>
<dbReference type="GO" id="GO:0016791">
    <property type="term" value="F:phosphatase activity"/>
    <property type="evidence" value="ECO:0007669"/>
    <property type="project" value="TreeGrafter"/>
</dbReference>
<dbReference type="InterPro" id="IPR023214">
    <property type="entry name" value="HAD_sf"/>
</dbReference>
<dbReference type="EMBL" id="JAFHBD010000066">
    <property type="protein sequence ID" value="MBN2954540.1"/>
    <property type="molecule type" value="Genomic_DNA"/>
</dbReference>
<dbReference type="Proteomes" id="UP000737612">
    <property type="component" value="Unassembled WGS sequence"/>
</dbReference>
<dbReference type="SFLD" id="SFLDG01140">
    <property type="entry name" value="C2.B:_Phosphomannomutase_and_P"/>
    <property type="match status" value="1"/>
</dbReference>
<reference evidence="1" key="1">
    <citation type="submission" date="2021-02" db="EMBL/GenBank/DDBJ databases">
        <title>Metagenome-assembled genomes from human diarrheal sample B26.</title>
        <authorList>
            <person name="Ateba T.P."/>
            <person name="Alayande K.A."/>
            <person name="Mwanza M."/>
        </authorList>
    </citation>
    <scope>NUCLEOTIDE SEQUENCE</scope>
    <source>
        <strain evidence="1">06WH</strain>
    </source>
</reference>
<evidence type="ECO:0000313" key="1">
    <source>
        <dbReference type="EMBL" id="MBN2954540.1"/>
    </source>
</evidence>
<dbReference type="SFLD" id="SFLDS00003">
    <property type="entry name" value="Haloacid_Dehalogenase"/>
    <property type="match status" value="1"/>
</dbReference>
<keyword evidence="1" id="KW-0378">Hydrolase</keyword>